<feature type="compositionally biased region" description="Polar residues" evidence="2">
    <location>
        <begin position="811"/>
        <end position="824"/>
    </location>
</feature>
<gene>
    <name evidence="4" type="ORF">ACFSBT_17695</name>
</gene>
<accession>A0ABD6AZU1</accession>
<protein>
    <submittedName>
        <fullName evidence="4">Phage tail tape measure protein</fullName>
    </submittedName>
</protein>
<sequence>MAINAERLQVSVEGGGGADDLAGGLDNLAGSALNARQAVGYLGIGLAALSAGGIAAATKSAYDFESAMADVQKVTSADTAAQLEGELMSLAETIPIPRRELVTLAEQAGKFGIEGSENISRFVETVGKIGAATDLAAEEAGTRFAKIAGAVGLPYSEIQKLGDATNKLADSFKTDAGEISDTAVRASNVLSQRLGLGAEETLALSASMNEVSASSRLAAGDLKRAAEAMMDPKRVGDIAGALGMTTSEFKTLRSSDPYGLMQKIAKGMAEGGQKATDLQVALGTRAARGFSKLGSNATQTEKALTAANKQFEEGGSLAREMSIRTDTAAGKWQLFKNKVQNAATTTGQRFLPILKDVLGALNTGIGVLGDINEATDGWLGTITLVGGLLGGAVMAIGAFAGALSTSTIAAAAASGAVGALGTALTILTGPIGIAIAAAVALYAAYRTNFLGTKEIVDGAMGRMRQIIDTHIGPMINKVVTLATTIYNALAPVGQWLITNLGPAFAMVGQMIGASLDATIGQIMWFADLGLSLFSAFLSLLNGDVDGALAVLEGLWQRTLDGIINWIKSWDIVKWLGNKILDAVATAEKYINKIPGVQVSMTDKVREQINNSGIDDAYGNTFSRAEQLSKNVLNQIRTNNQSSLNNQERDIMASGMPEAYKRQLRQSRLNAQNEMGMMQTANGQSLSSMYTQTGQSQVPTAYNDLFSQSKLNAQTQLGGIEMANAQALSGMETQTRQSNLPQATQTVYQQSIEKQREKLKRLRKRHKQNLKLSKQDTEKSKMYEGFATMYAKAANRQQVKLDKMESKHHRMLTNTESKTRSWSMPTVVQSKYNSAQNGAIGKVAGMEQTHSQGLASMETDTRNWSMPTVLESKYNSAQNGAVGKIAGIEQGHSQGLGQMQTDTQNWGMPGDVNSKYATAASNQSTKLGAMYSENNRQFTNMMTDTAAKLGQILTQITTQFGNMLSVITNQMGAARSRFSGEMGTMESNTQSATGSMVNMFSAAFSRISALAGRIASEAASAAAQAESSLSDATSARSSARSAARDAASAASRARSYTSGAGQRAVVGMASGGRVLADGIVKLHENEHVLSESDINRSARPPIETEGNSGGGGGLSIGRVVVHATSEREGRRAGRGFVDELRADNFDSA</sequence>
<evidence type="ECO:0000256" key="2">
    <source>
        <dbReference type="SAM" id="MobiDB-lite"/>
    </source>
</evidence>
<keyword evidence="3" id="KW-1133">Transmembrane helix</keyword>
<evidence type="ECO:0000256" key="1">
    <source>
        <dbReference type="SAM" id="Coils"/>
    </source>
</evidence>
<feature type="region of interest" description="Disordered" evidence="2">
    <location>
        <begin position="1089"/>
        <end position="1115"/>
    </location>
</feature>
<dbReference type="RefSeq" id="WP_250875041.1">
    <property type="nucleotide sequence ID" value="NZ_JALXFV010000008.1"/>
</dbReference>
<feature type="region of interest" description="Disordered" evidence="2">
    <location>
        <begin position="801"/>
        <end position="824"/>
    </location>
</feature>
<name>A0ABD6AZU1_9EURY</name>
<comment type="caution">
    <text evidence="4">The sequence shown here is derived from an EMBL/GenBank/DDBJ whole genome shotgun (WGS) entry which is preliminary data.</text>
</comment>
<dbReference type="NCBIfam" id="TIGR01760">
    <property type="entry name" value="tape_meas_TP901"/>
    <property type="match status" value="1"/>
</dbReference>
<feature type="transmembrane region" description="Helical" evidence="3">
    <location>
        <begin position="378"/>
        <end position="403"/>
    </location>
</feature>
<dbReference type="EMBL" id="JBHUDC010000008">
    <property type="protein sequence ID" value="MFD1515117.1"/>
    <property type="molecule type" value="Genomic_DNA"/>
</dbReference>
<feature type="transmembrane region" description="Helical" evidence="3">
    <location>
        <begin position="415"/>
        <end position="445"/>
    </location>
</feature>
<keyword evidence="1" id="KW-0175">Coiled coil</keyword>
<keyword evidence="3" id="KW-0812">Transmembrane</keyword>
<feature type="coiled-coil region" evidence="1">
    <location>
        <begin position="744"/>
        <end position="775"/>
    </location>
</feature>
<evidence type="ECO:0000256" key="3">
    <source>
        <dbReference type="SAM" id="Phobius"/>
    </source>
</evidence>
<keyword evidence="5" id="KW-1185">Reference proteome</keyword>
<keyword evidence="3" id="KW-0472">Membrane</keyword>
<dbReference type="Proteomes" id="UP001597187">
    <property type="component" value="Unassembled WGS sequence"/>
</dbReference>
<dbReference type="InterPro" id="IPR010090">
    <property type="entry name" value="Phage_tape_meas"/>
</dbReference>
<organism evidence="4 5">
    <name type="scientific">Halomarina rubra</name>
    <dbReference type="NCBI Taxonomy" id="2071873"/>
    <lineage>
        <taxon>Archaea</taxon>
        <taxon>Methanobacteriati</taxon>
        <taxon>Methanobacteriota</taxon>
        <taxon>Stenosarchaea group</taxon>
        <taxon>Halobacteria</taxon>
        <taxon>Halobacteriales</taxon>
        <taxon>Natronomonadaceae</taxon>
        <taxon>Halomarina</taxon>
    </lineage>
</organism>
<reference evidence="4 5" key="1">
    <citation type="journal article" date="2019" name="Int. J. Syst. Evol. Microbiol.">
        <title>The Global Catalogue of Microorganisms (GCM) 10K type strain sequencing project: providing services to taxonomists for standard genome sequencing and annotation.</title>
        <authorList>
            <consortium name="The Broad Institute Genomics Platform"/>
            <consortium name="The Broad Institute Genome Sequencing Center for Infectious Disease"/>
            <person name="Wu L."/>
            <person name="Ma J."/>
        </authorList>
    </citation>
    <scope>NUCLEOTIDE SEQUENCE [LARGE SCALE GENOMIC DNA]</scope>
    <source>
        <strain evidence="4 5">CGMCC 1.12563</strain>
    </source>
</reference>
<dbReference type="AlphaFoldDB" id="A0ABD6AZU1"/>
<evidence type="ECO:0000313" key="4">
    <source>
        <dbReference type="EMBL" id="MFD1515117.1"/>
    </source>
</evidence>
<proteinExistence type="predicted"/>
<evidence type="ECO:0000313" key="5">
    <source>
        <dbReference type="Proteomes" id="UP001597187"/>
    </source>
</evidence>